<dbReference type="GO" id="GO:0070988">
    <property type="term" value="P:demethylation"/>
    <property type="evidence" value="ECO:0007669"/>
    <property type="project" value="InterPro"/>
</dbReference>
<dbReference type="GO" id="GO:0032451">
    <property type="term" value="F:demethylase activity"/>
    <property type="evidence" value="ECO:0007669"/>
    <property type="project" value="TreeGrafter"/>
</dbReference>
<keyword evidence="4" id="KW-1185">Reference proteome</keyword>
<reference evidence="3 4" key="1">
    <citation type="submission" date="2024-05" db="EMBL/GenBank/DDBJ databases">
        <authorList>
            <person name="Wallberg A."/>
        </authorList>
    </citation>
    <scope>NUCLEOTIDE SEQUENCE [LARGE SCALE GENOMIC DNA]</scope>
</reference>
<dbReference type="SUPFAM" id="SSF51197">
    <property type="entry name" value="Clavaminate synthase-like"/>
    <property type="match status" value="1"/>
</dbReference>
<dbReference type="AlphaFoldDB" id="A0AAV2PU91"/>
<dbReference type="InterPro" id="IPR037151">
    <property type="entry name" value="AlkB-like_sf"/>
</dbReference>
<sequence>MPLAPPGHEYADVQDSKQVLSKKKPQWNPQGEENTKIQYNTLHGNATMQIASSRMFHPRPCGCKGKRTCLVCENEYGAYKDTEFINEKDKRESYIYCPHCNLAYPGWDENSWKKHPNHDGKAISFGGLFWFSDHEDTLFFQIRHKMTELWPPKKKKLNYGPKCNFKKHRLRNENFTGYPAFTKFIQDRFSDIDILKDFQTVEQCSLEYNTERGASIDPHIDDCWIWGERIPTLSLLSDSVLTLNKFEGPPNKYNLPDTLTYPRIMKEDDTIKNENEVIEEFGLIEKGLLERKNIPNNAAENGFSLPRIVRLPMPRRSLLVFYGAPRYEWEHSILREDIDTRRVCITYREITPPYLPCGPKADIGLPVLASGAGFWDHFWHLGISCSS</sequence>
<proteinExistence type="predicted"/>
<comment type="caution">
    <text evidence="3">The sequence shown here is derived from an EMBL/GenBank/DDBJ whole genome shotgun (WGS) entry which is preliminary data.</text>
</comment>
<dbReference type="Gene3D" id="2.60.120.590">
    <property type="entry name" value="Alpha-ketoglutarate-dependent dioxygenase AlkB-like"/>
    <property type="match status" value="1"/>
</dbReference>
<feature type="region of interest" description="Disordered" evidence="2">
    <location>
        <begin position="1"/>
        <end position="32"/>
    </location>
</feature>
<evidence type="ECO:0000313" key="4">
    <source>
        <dbReference type="Proteomes" id="UP001497623"/>
    </source>
</evidence>
<dbReference type="EMBL" id="CAXKWB010001181">
    <property type="protein sequence ID" value="CAL4063575.1"/>
    <property type="molecule type" value="Genomic_DNA"/>
</dbReference>
<evidence type="ECO:0000256" key="2">
    <source>
        <dbReference type="SAM" id="MobiDB-lite"/>
    </source>
</evidence>
<dbReference type="PANTHER" id="PTHR12463">
    <property type="entry name" value="OXYGENASE-RELATED"/>
    <property type="match status" value="1"/>
</dbReference>
<evidence type="ECO:0000313" key="3">
    <source>
        <dbReference type="EMBL" id="CAL4063575.1"/>
    </source>
</evidence>
<feature type="non-terminal residue" evidence="3">
    <location>
        <position position="387"/>
    </location>
</feature>
<organism evidence="3 4">
    <name type="scientific">Meganyctiphanes norvegica</name>
    <name type="common">Northern krill</name>
    <name type="synonym">Thysanopoda norvegica</name>
    <dbReference type="NCBI Taxonomy" id="48144"/>
    <lineage>
        <taxon>Eukaryota</taxon>
        <taxon>Metazoa</taxon>
        <taxon>Ecdysozoa</taxon>
        <taxon>Arthropoda</taxon>
        <taxon>Crustacea</taxon>
        <taxon>Multicrustacea</taxon>
        <taxon>Malacostraca</taxon>
        <taxon>Eumalacostraca</taxon>
        <taxon>Eucarida</taxon>
        <taxon>Euphausiacea</taxon>
        <taxon>Euphausiidae</taxon>
        <taxon>Meganyctiphanes</taxon>
    </lineage>
</organism>
<gene>
    <name evidence="3" type="ORF">MNOR_LOCUS3469</name>
</gene>
<dbReference type="GO" id="GO:0016491">
    <property type="term" value="F:oxidoreductase activity"/>
    <property type="evidence" value="ECO:0007669"/>
    <property type="project" value="TreeGrafter"/>
</dbReference>
<comment type="cofactor">
    <cofactor evidence="1">
        <name>Fe(2+)</name>
        <dbReference type="ChEBI" id="CHEBI:29033"/>
    </cofactor>
</comment>
<protein>
    <submittedName>
        <fullName evidence="3">Uncharacterized protein</fullName>
    </submittedName>
</protein>
<dbReference type="Proteomes" id="UP001497623">
    <property type="component" value="Unassembled WGS sequence"/>
</dbReference>
<dbReference type="InterPro" id="IPR032857">
    <property type="entry name" value="ALKBH4"/>
</dbReference>
<evidence type="ECO:0000256" key="1">
    <source>
        <dbReference type="ARBA" id="ARBA00001954"/>
    </source>
</evidence>
<accession>A0AAV2PU91</accession>
<name>A0AAV2PU91_MEGNR</name>
<dbReference type="PANTHER" id="PTHR12463:SF0">
    <property type="entry name" value="ALPHA-KETOGLUTARATE-DEPENDENT DIOXYGENASE ALKB HOMOLOG 4"/>
    <property type="match status" value="1"/>
</dbReference>